<evidence type="ECO:0000313" key="1">
    <source>
        <dbReference type="EMBL" id="OUM19943.1"/>
    </source>
</evidence>
<evidence type="ECO:0000313" key="2">
    <source>
        <dbReference type="Proteomes" id="UP000194903"/>
    </source>
</evidence>
<accession>A0A252F2C4</accession>
<name>A0A252F2C4_9FIRM</name>
<reference evidence="1 2" key="1">
    <citation type="submission" date="2017-05" db="EMBL/GenBank/DDBJ databases">
        <title>Butyricicoccus porcorum sp. nov. a butyrate-producing bacterium from the swine intestinal tract.</title>
        <authorList>
            <person name="Trachsel J."/>
            <person name="Humphrey S."/>
            <person name="Allen H.K."/>
        </authorList>
    </citation>
    <scope>NUCLEOTIDE SEQUENCE [LARGE SCALE GENOMIC DNA]</scope>
    <source>
        <strain evidence="1">BB10</strain>
    </source>
</reference>
<protein>
    <submittedName>
        <fullName evidence="1">Uncharacterized protein</fullName>
    </submittedName>
</protein>
<keyword evidence="2" id="KW-1185">Reference proteome</keyword>
<organism evidence="1 2">
    <name type="scientific">Butyricicoccus porcorum</name>
    <dbReference type="NCBI Taxonomy" id="1945634"/>
    <lineage>
        <taxon>Bacteria</taxon>
        <taxon>Bacillati</taxon>
        <taxon>Bacillota</taxon>
        <taxon>Clostridia</taxon>
        <taxon>Eubacteriales</taxon>
        <taxon>Butyricicoccaceae</taxon>
        <taxon>Butyricicoccus</taxon>
    </lineage>
</organism>
<comment type="caution">
    <text evidence="1">The sequence shown here is derived from an EMBL/GenBank/DDBJ whole genome shotgun (WGS) entry which is preliminary data.</text>
</comment>
<proteinExistence type="predicted"/>
<gene>
    <name evidence="1" type="ORF">CBW42_10715</name>
</gene>
<sequence>MRTGSFLTGVITGFAGAAATVMAVNYTLAGTNTGRTISRTAHKTAGMVSQAVQDAANTVDKMVQ</sequence>
<dbReference type="RefSeq" id="WP_087021179.1">
    <property type="nucleotide sequence ID" value="NZ_CP178353.1"/>
</dbReference>
<dbReference type="AlphaFoldDB" id="A0A252F2C4"/>
<dbReference type="Proteomes" id="UP000194903">
    <property type="component" value="Unassembled WGS sequence"/>
</dbReference>
<dbReference type="EMBL" id="NHOC01000009">
    <property type="protein sequence ID" value="OUM19943.1"/>
    <property type="molecule type" value="Genomic_DNA"/>
</dbReference>